<comment type="caution">
    <text evidence="1">The sequence shown here is derived from an EMBL/GenBank/DDBJ whole genome shotgun (WGS) entry which is preliminary data.</text>
</comment>
<evidence type="ECO:0000313" key="2">
    <source>
        <dbReference type="Proteomes" id="UP000265520"/>
    </source>
</evidence>
<protein>
    <submittedName>
        <fullName evidence="1">Uncharacterized protein</fullName>
    </submittedName>
</protein>
<dbReference type="EMBL" id="LXQA010776315">
    <property type="protein sequence ID" value="MCI70453.1"/>
    <property type="molecule type" value="Genomic_DNA"/>
</dbReference>
<sequence>MVHATSVVTGMLVWRVPSSSSISVVSVVVVSRIVCVSGAIMSYDAGFVVDLGVVAVCVNDGF</sequence>
<evidence type="ECO:0000313" key="1">
    <source>
        <dbReference type="EMBL" id="MCI70453.1"/>
    </source>
</evidence>
<dbReference type="AlphaFoldDB" id="A0A392UAB2"/>
<feature type="non-terminal residue" evidence="1">
    <location>
        <position position="62"/>
    </location>
</feature>
<accession>A0A392UAB2</accession>
<dbReference type="Proteomes" id="UP000265520">
    <property type="component" value="Unassembled WGS sequence"/>
</dbReference>
<organism evidence="1 2">
    <name type="scientific">Trifolium medium</name>
    <dbReference type="NCBI Taxonomy" id="97028"/>
    <lineage>
        <taxon>Eukaryota</taxon>
        <taxon>Viridiplantae</taxon>
        <taxon>Streptophyta</taxon>
        <taxon>Embryophyta</taxon>
        <taxon>Tracheophyta</taxon>
        <taxon>Spermatophyta</taxon>
        <taxon>Magnoliopsida</taxon>
        <taxon>eudicotyledons</taxon>
        <taxon>Gunneridae</taxon>
        <taxon>Pentapetalae</taxon>
        <taxon>rosids</taxon>
        <taxon>fabids</taxon>
        <taxon>Fabales</taxon>
        <taxon>Fabaceae</taxon>
        <taxon>Papilionoideae</taxon>
        <taxon>50 kb inversion clade</taxon>
        <taxon>NPAAA clade</taxon>
        <taxon>Hologalegina</taxon>
        <taxon>IRL clade</taxon>
        <taxon>Trifolieae</taxon>
        <taxon>Trifolium</taxon>
    </lineage>
</organism>
<name>A0A392UAB2_9FABA</name>
<keyword evidence="2" id="KW-1185">Reference proteome</keyword>
<reference evidence="1 2" key="1">
    <citation type="journal article" date="2018" name="Front. Plant Sci.">
        <title>Red Clover (Trifolium pratense) and Zigzag Clover (T. medium) - A Picture of Genomic Similarities and Differences.</title>
        <authorList>
            <person name="Dluhosova J."/>
            <person name="Istvanek J."/>
            <person name="Nedelnik J."/>
            <person name="Repkova J."/>
        </authorList>
    </citation>
    <scope>NUCLEOTIDE SEQUENCE [LARGE SCALE GENOMIC DNA]</scope>
    <source>
        <strain evidence="2">cv. 10/8</strain>
        <tissue evidence="1">Leaf</tissue>
    </source>
</reference>
<proteinExistence type="predicted"/>